<keyword evidence="2" id="KW-1133">Transmembrane helix</keyword>
<keyword evidence="2" id="KW-0472">Membrane</keyword>
<evidence type="ECO:0000256" key="2">
    <source>
        <dbReference type="SAM" id="Phobius"/>
    </source>
</evidence>
<name>A0A9P3UQD6_LYOSH</name>
<keyword evidence="2" id="KW-0812">Transmembrane</keyword>
<dbReference type="PANTHER" id="PTHR46108">
    <property type="entry name" value="BLUE CHEESE"/>
    <property type="match status" value="1"/>
</dbReference>
<dbReference type="PANTHER" id="PTHR46108:SF4">
    <property type="entry name" value="BLUE CHEESE"/>
    <property type="match status" value="1"/>
</dbReference>
<dbReference type="InterPro" id="IPR051944">
    <property type="entry name" value="BEACH_domain_protein"/>
</dbReference>
<proteinExistence type="predicted"/>
<evidence type="ECO:0000313" key="4">
    <source>
        <dbReference type="Proteomes" id="UP001063166"/>
    </source>
</evidence>
<dbReference type="OrthoDB" id="18170at2759"/>
<reference evidence="3" key="1">
    <citation type="submission" date="2022-07" db="EMBL/GenBank/DDBJ databases">
        <title>The genome of Lyophyllum shimeji provides insight into the initial evolution of ectomycorrhizal fungal genome.</title>
        <authorList>
            <person name="Kobayashi Y."/>
            <person name="Shibata T."/>
            <person name="Hirakawa H."/>
            <person name="Shigenobu S."/>
            <person name="Nishiyama T."/>
            <person name="Yamada A."/>
            <person name="Hasebe M."/>
            <person name="Kawaguchi M."/>
        </authorList>
    </citation>
    <scope>NUCLEOTIDE SEQUENCE</scope>
    <source>
        <strain evidence="3">AT787</strain>
    </source>
</reference>
<feature type="transmembrane region" description="Helical" evidence="2">
    <location>
        <begin position="244"/>
        <end position="264"/>
    </location>
</feature>
<keyword evidence="1" id="KW-0853">WD repeat</keyword>
<evidence type="ECO:0000256" key="1">
    <source>
        <dbReference type="ARBA" id="ARBA00022574"/>
    </source>
</evidence>
<comment type="caution">
    <text evidence="3">The sequence shown here is derived from an EMBL/GenBank/DDBJ whole genome shotgun (WGS) entry which is preliminary data.</text>
</comment>
<protein>
    <submittedName>
        <fullName evidence="3">Uncharacterized protein</fullName>
    </submittedName>
</protein>
<keyword evidence="4" id="KW-1185">Reference proteome</keyword>
<gene>
    <name evidence="3" type="ORF">LshimejAT787_0602780</name>
</gene>
<dbReference type="EMBL" id="BRPK01000006">
    <property type="protein sequence ID" value="GLB39116.1"/>
    <property type="molecule type" value="Genomic_DNA"/>
</dbReference>
<accession>A0A9P3UQD6</accession>
<evidence type="ECO:0000313" key="3">
    <source>
        <dbReference type="EMBL" id="GLB39116.1"/>
    </source>
</evidence>
<feature type="transmembrane region" description="Helical" evidence="2">
    <location>
        <begin position="271"/>
        <end position="289"/>
    </location>
</feature>
<organism evidence="3 4">
    <name type="scientific">Lyophyllum shimeji</name>
    <name type="common">Hon-shimeji</name>
    <name type="synonym">Tricholoma shimeji</name>
    <dbReference type="NCBI Taxonomy" id="47721"/>
    <lineage>
        <taxon>Eukaryota</taxon>
        <taxon>Fungi</taxon>
        <taxon>Dikarya</taxon>
        <taxon>Basidiomycota</taxon>
        <taxon>Agaricomycotina</taxon>
        <taxon>Agaricomycetes</taxon>
        <taxon>Agaricomycetidae</taxon>
        <taxon>Agaricales</taxon>
        <taxon>Tricholomatineae</taxon>
        <taxon>Lyophyllaceae</taxon>
        <taxon>Lyophyllum</taxon>
    </lineage>
</organism>
<dbReference type="AlphaFoldDB" id="A0A9P3UQD6"/>
<dbReference type="Proteomes" id="UP001063166">
    <property type="component" value="Unassembled WGS sequence"/>
</dbReference>
<sequence length="324" mass="36508">MERLRGYEILADILRCKAQIINVTGFETLFEFLGMNFRFPDQSTVVNSVAYRAIALDFELWSRARNEIQQIYLEHFTTLLQTSRYRRFNSRQKFAKLGLVRKLIFVLQTDWFQHDMISFVLEALKVAVQTNFSKDDTIKPVVAYLAANLHEGQLLLVPFLSPNCGRLRWASFAPIPLGFLFNIGVFTGWSQLSAAQIALEPSCAAIHRLRFFGPSRTKSSTNIRTKLTTREVGIYPLALFCERYTITVCGSSAVAFFALLALGGARNGRGISFYLSIIAAAMQLLPQLLATNVDIPKDCLRFSLGAPRVWQTILHGLVVDGVLQ</sequence>